<gene>
    <name evidence="3" type="ORF">GCM10023235_65860</name>
</gene>
<reference evidence="4" key="1">
    <citation type="journal article" date="2019" name="Int. J. Syst. Evol. Microbiol.">
        <title>The Global Catalogue of Microorganisms (GCM) 10K type strain sequencing project: providing services to taxonomists for standard genome sequencing and annotation.</title>
        <authorList>
            <consortium name="The Broad Institute Genomics Platform"/>
            <consortium name="The Broad Institute Genome Sequencing Center for Infectious Disease"/>
            <person name="Wu L."/>
            <person name="Ma J."/>
        </authorList>
    </citation>
    <scope>NUCLEOTIDE SEQUENCE [LARGE SCALE GENOMIC DNA]</scope>
    <source>
        <strain evidence="4">JCM 13006</strain>
    </source>
</reference>
<dbReference type="SUPFAM" id="SSF55874">
    <property type="entry name" value="ATPase domain of HSP90 chaperone/DNA topoisomerase II/histidine kinase"/>
    <property type="match status" value="1"/>
</dbReference>
<keyword evidence="1" id="KW-0723">Serine/threonine-protein kinase</keyword>
<dbReference type="PANTHER" id="PTHR35526">
    <property type="entry name" value="ANTI-SIGMA-F FACTOR RSBW-RELATED"/>
    <property type="match status" value="1"/>
</dbReference>
<dbReference type="Pfam" id="PF13581">
    <property type="entry name" value="HATPase_c_2"/>
    <property type="match status" value="1"/>
</dbReference>
<comment type="caution">
    <text evidence="3">The sequence shown here is derived from an EMBL/GenBank/DDBJ whole genome shotgun (WGS) entry which is preliminary data.</text>
</comment>
<proteinExistence type="predicted"/>
<dbReference type="EMBL" id="BAABIS010000001">
    <property type="protein sequence ID" value="GAA4876867.1"/>
    <property type="molecule type" value="Genomic_DNA"/>
</dbReference>
<feature type="domain" description="Histidine kinase/HSP90-like ATPase" evidence="2">
    <location>
        <begin position="31"/>
        <end position="132"/>
    </location>
</feature>
<dbReference type="RefSeq" id="WP_345700547.1">
    <property type="nucleotide sequence ID" value="NZ_BAABIS010000001.1"/>
</dbReference>
<evidence type="ECO:0000313" key="3">
    <source>
        <dbReference type="EMBL" id="GAA4876867.1"/>
    </source>
</evidence>
<protein>
    <recommendedName>
        <fullName evidence="2">Histidine kinase/HSP90-like ATPase domain-containing protein</fullName>
    </recommendedName>
</protein>
<keyword evidence="1" id="KW-0418">Kinase</keyword>
<keyword evidence="4" id="KW-1185">Reference proteome</keyword>
<dbReference type="InterPro" id="IPR036890">
    <property type="entry name" value="HATPase_C_sf"/>
</dbReference>
<evidence type="ECO:0000256" key="1">
    <source>
        <dbReference type="ARBA" id="ARBA00022527"/>
    </source>
</evidence>
<evidence type="ECO:0000259" key="2">
    <source>
        <dbReference type="Pfam" id="PF13581"/>
    </source>
</evidence>
<sequence>MRRLLPAPAFYYRLGFPPGARRCVRRGVAFTRRALARRRPGADPAAVDDVLLVAAELLANAAGHAGGPLALDLRFDVDGDGLGIGVTDAAYTPPRLRHPEQGELQGYGLRIVDRLARAWGTTRAGAGKVVWVEMRLPAARGTHARR</sequence>
<name>A0ABP9EE90_9ACTN</name>
<evidence type="ECO:0000313" key="4">
    <source>
        <dbReference type="Proteomes" id="UP001501752"/>
    </source>
</evidence>
<dbReference type="Gene3D" id="3.30.565.10">
    <property type="entry name" value="Histidine kinase-like ATPase, C-terminal domain"/>
    <property type="match status" value="1"/>
</dbReference>
<keyword evidence="1" id="KW-0808">Transferase</keyword>
<dbReference type="Proteomes" id="UP001501752">
    <property type="component" value="Unassembled WGS sequence"/>
</dbReference>
<dbReference type="PANTHER" id="PTHR35526:SF3">
    <property type="entry name" value="ANTI-SIGMA-F FACTOR RSBW"/>
    <property type="match status" value="1"/>
</dbReference>
<dbReference type="InterPro" id="IPR050267">
    <property type="entry name" value="Anti-sigma-factor_SerPK"/>
</dbReference>
<dbReference type="CDD" id="cd16936">
    <property type="entry name" value="HATPase_RsbW-like"/>
    <property type="match status" value="1"/>
</dbReference>
<dbReference type="InterPro" id="IPR003594">
    <property type="entry name" value="HATPase_dom"/>
</dbReference>
<organism evidence="3 4">
    <name type="scientific">Kitasatospora terrestris</name>
    <dbReference type="NCBI Taxonomy" id="258051"/>
    <lineage>
        <taxon>Bacteria</taxon>
        <taxon>Bacillati</taxon>
        <taxon>Actinomycetota</taxon>
        <taxon>Actinomycetes</taxon>
        <taxon>Kitasatosporales</taxon>
        <taxon>Streptomycetaceae</taxon>
        <taxon>Kitasatospora</taxon>
    </lineage>
</organism>
<accession>A0ABP9EE90</accession>